<reference evidence="2 3" key="1">
    <citation type="journal article" date="2017" name="Genome Announc.">
        <title>Genome sequence of the saprophytic ascomycete Epicoccum nigrum ICMP 19927 strain isolated from New Zealand.</title>
        <authorList>
            <person name="Fokin M."/>
            <person name="Fleetwood D."/>
            <person name="Weir B.S."/>
            <person name="Villas-Boas S.G."/>
        </authorList>
    </citation>
    <scope>NUCLEOTIDE SEQUENCE [LARGE SCALE GENOMIC DNA]</scope>
    <source>
        <strain evidence="2 3">ICMP 19927</strain>
    </source>
</reference>
<protein>
    <submittedName>
        <fullName evidence="2">Uncharacterized protein</fullName>
    </submittedName>
</protein>
<proteinExistence type="predicted"/>
<feature type="compositionally biased region" description="Low complexity" evidence="1">
    <location>
        <begin position="378"/>
        <end position="397"/>
    </location>
</feature>
<dbReference type="Proteomes" id="UP000193240">
    <property type="component" value="Unassembled WGS sequence"/>
</dbReference>
<dbReference type="EMBL" id="KZ107855">
    <property type="protein sequence ID" value="OSS44942.1"/>
    <property type="molecule type" value="Genomic_DNA"/>
</dbReference>
<dbReference type="AlphaFoldDB" id="A0A1Y2LN32"/>
<evidence type="ECO:0000313" key="2">
    <source>
        <dbReference type="EMBL" id="OSS44942.1"/>
    </source>
</evidence>
<feature type="compositionally biased region" description="Basic and acidic residues" evidence="1">
    <location>
        <begin position="428"/>
        <end position="476"/>
    </location>
</feature>
<gene>
    <name evidence="2" type="ORF">B5807_09325</name>
</gene>
<dbReference type="InParanoid" id="A0A1Y2LN32"/>
<accession>A0A1Y2LN32</accession>
<name>A0A1Y2LN32_EPING</name>
<feature type="compositionally biased region" description="Basic and acidic residues" evidence="1">
    <location>
        <begin position="399"/>
        <end position="421"/>
    </location>
</feature>
<evidence type="ECO:0000256" key="1">
    <source>
        <dbReference type="SAM" id="MobiDB-lite"/>
    </source>
</evidence>
<feature type="region of interest" description="Disordered" evidence="1">
    <location>
        <begin position="378"/>
        <end position="478"/>
    </location>
</feature>
<keyword evidence="3" id="KW-1185">Reference proteome</keyword>
<evidence type="ECO:0000313" key="3">
    <source>
        <dbReference type="Proteomes" id="UP000193240"/>
    </source>
</evidence>
<sequence length="488" mass="54810">MLESPSLCPLFPSTLRSCHLDGDDASCRPERRQGEDARRRPHGAITMPLNSSRLLSSDHTITQMRNVPCPNNTPQPVSLESLAALSRTARAVLRTPTPDPRDIPAPLHIFQRRSTEPAASSRVGDTRRHGMIIQDAIPPQQPANTSLDVPTSFPTLFLPDHDLLPSYTPLPNLGNRRMIDPSASPIVPAGVLSTCEVLISRQRELSSLRCQWTTHCRRCRKELHNPNASTEHTRFRSPVARSYDLPPPYAPVDPYPLYSDTTDYGELRRQRAKRSVFWARMALYPFIPETVLLDKAAYATAMGVEKVAYKMKKGVVSAGVRVMAVPGRIERGRAKRKIKWLEGRGLVEVAREGGETEGAERVERVRVVANATTATVTTAAADATTPTATATAAATGVQERPRNRNTNRDGNRNRQRGEVRDVAPGVVQERRREERRREERRRTERPREERPREQRSRTETPRQERHGEERSGEETHACTAYWHLGAVV</sequence>
<organism evidence="2 3">
    <name type="scientific">Epicoccum nigrum</name>
    <name type="common">Soil fungus</name>
    <name type="synonym">Epicoccum purpurascens</name>
    <dbReference type="NCBI Taxonomy" id="105696"/>
    <lineage>
        <taxon>Eukaryota</taxon>
        <taxon>Fungi</taxon>
        <taxon>Dikarya</taxon>
        <taxon>Ascomycota</taxon>
        <taxon>Pezizomycotina</taxon>
        <taxon>Dothideomycetes</taxon>
        <taxon>Pleosporomycetidae</taxon>
        <taxon>Pleosporales</taxon>
        <taxon>Pleosporineae</taxon>
        <taxon>Didymellaceae</taxon>
        <taxon>Epicoccum</taxon>
    </lineage>
</organism>